<keyword evidence="1" id="KW-0436">Ligase</keyword>
<feature type="region of interest" description="Disordered" evidence="4">
    <location>
        <begin position="30"/>
        <end position="70"/>
    </location>
</feature>
<dbReference type="EMBL" id="CAJOBA010000071">
    <property type="protein sequence ID" value="CAF3500963.1"/>
    <property type="molecule type" value="Genomic_DNA"/>
</dbReference>
<feature type="compositionally biased region" description="Polar residues" evidence="4">
    <location>
        <begin position="1104"/>
        <end position="1117"/>
    </location>
</feature>
<dbReference type="Pfam" id="PF03133">
    <property type="entry name" value="TTL"/>
    <property type="match status" value="1"/>
</dbReference>
<feature type="domain" description="Potassium channel tetramerisation-type BTB" evidence="6">
    <location>
        <begin position="1333"/>
        <end position="1408"/>
    </location>
</feature>
<dbReference type="GO" id="GO:0005524">
    <property type="term" value="F:ATP binding"/>
    <property type="evidence" value="ECO:0007669"/>
    <property type="project" value="UniProtKB-KW"/>
</dbReference>
<evidence type="ECO:0000256" key="3">
    <source>
        <dbReference type="ARBA" id="ARBA00022840"/>
    </source>
</evidence>
<evidence type="ECO:0000256" key="1">
    <source>
        <dbReference type="ARBA" id="ARBA00022598"/>
    </source>
</evidence>
<evidence type="ECO:0000256" key="2">
    <source>
        <dbReference type="ARBA" id="ARBA00022741"/>
    </source>
</evidence>
<feature type="compositionally biased region" description="Polar residues" evidence="4">
    <location>
        <begin position="1020"/>
        <end position="1037"/>
    </location>
</feature>
<keyword evidence="2" id="KW-0547">Nucleotide-binding</keyword>
<dbReference type="InterPro" id="IPR004344">
    <property type="entry name" value="TTL/TTLL_fam"/>
</dbReference>
<feature type="region of interest" description="Disordered" evidence="4">
    <location>
        <begin position="1020"/>
        <end position="1065"/>
    </location>
</feature>
<feature type="compositionally biased region" description="Basic residues" evidence="4">
    <location>
        <begin position="908"/>
        <end position="920"/>
    </location>
</feature>
<dbReference type="Proteomes" id="UP000663829">
    <property type="component" value="Unassembled WGS sequence"/>
</dbReference>
<dbReference type="SUPFAM" id="SSF54695">
    <property type="entry name" value="POZ domain"/>
    <property type="match status" value="1"/>
</dbReference>
<comment type="caution">
    <text evidence="8">The sequence shown here is derived from an EMBL/GenBank/DDBJ whole genome shotgun (WGS) entry which is preliminary data.</text>
</comment>
<dbReference type="GO" id="GO:0015631">
    <property type="term" value="F:tubulin binding"/>
    <property type="evidence" value="ECO:0007669"/>
    <property type="project" value="TreeGrafter"/>
</dbReference>
<sequence>MRSSTTLAGQPRNDTLNSLYNYKTLNDPSLNRYDKSHYPPSQTASRFDSHHSNASIKKTAAVSQKYPPVSSLTPRLSRLAEHNNEDSGQYGIRRLVENNPLAKEPPSNYGIRKLAENNPLARSRDDDEDTYRRYSRSPSATSLKSILIAGNWNSPTNSTTMDPNEKYRLKVLGIENLVELCHDILQKTKSAVENRHVLQSRPSSSIKRLPSARLNVFTSLKENEITALKRSEMYNLMKIFHSASYSASTIGSLVSIWREVMEHYHYARRSRNPKMTYETVIKQFSDTNQRTHLQKSQLLNLTQIMFHASMTTRSKNEIKNIFERLKRDNPVINNLLKKFDITMLKEDTVNFDEFLHLLSIIGNEHSKQQQLPRSFIEELPYRQKKKRGLIANVSGTKFNVVRKAADASGFNIGADNDFTANLLWNDTLISMDIVSQLKPYQKINHFPTMSEISRKDLLAKNFERLSRLLPEHFNFTPRTWVLPNEYNLWYSHASHHRQSKTPPAYIVKPSNGAMGHGIQVHCDIDRIQPLDNYIVQEYIQDPYLIDGYKFDLRIYALITSSDPLRVFIFNNGLVRMSTEKYEIPNKKNASHLFMHLTNYSVNKCNESYEPSGADTKTGSKRSLKYFFEYLRTNNQDSNALWKEIQNVILKTVFLAQPHLYSAYRMCRPAAAPNSESVCFEVLGFDILINKQLKPWLLEVNRCPSFGTNEQIDFDIKVKLLLDTFELLRFRISDRKKSLAIEKAEAQRRLYYNIGKRLDESLLTTTNLNNQSFKTRQKKLIEVKEKLYLMQRENAREIFENRHLNGFIRLFPVEDSVRMEELMPILTKCFEVLYSNKKDMSWNKYYDRYKEDELLATLTELEDAEKTDRKNNPRLARVPTHYDDRVSPSASFASEMSDDEFIDNDHDKQHHHPHHHHHSHHENKLKQSFESNNYTEFINKNTSSSNSLTTHITRQSSLNGSQLSNSITSTNRTMKNAFFKTRSQQTNGGITNNSLLITRSTSLSPLVLRKRVSLNTSSISTGIVTRPKPQSQTPNTIYKKSPLHKTHNSLSNRTDSEDETTITTTSISEQYHVRGTPASSIIEKHFYDEQNRRLTESITARRPSQPDNSPKTKSNQKIGLQDKANMVTYTALVNAYKKQQVNQHLDPSTFTTKDLALKEDEIVKLHQLTYEHMQQLCIRYPGKSADDTKNVCQDIIENWKLYKVQISEFWLVRLDGKKRQAIINIVSNNVKNIFKKVWIIQDIENLTISRHIAKIVQRLLVANGQCLWEACQDNDKSWKTMLIKSTNEMSPIEFLCCQRFVDLCKQALFVVYKYSIDEKEKHRKHRHINDHENIDNSLLNKYPDTLLGDKIRLSVYYRSNLNVYFFSRDPILFEKIIIPFYEENGKIKYDDFLSKKLFYDELIFYDLKKYYKINLIPDIFLRRTYKYEQYTISQDKQLNELNIMKLFRPLLIQDFILRCIINCCALLSCAISIIEIIHYRCVKRKFSFLICDIVFSLILLVSLFCEQYCARTLIQLHQNMKLNDNIQIILIAPFQSPIFVIQLLCSSITYIFTLLSYNSAGTHSTWFYLVSVGFRHILLIRLCCPEFCHIVDVLYFNRKNSIVVINSLMLFFCTIVFMCTWFGLTIQITDMTNSSTIKYIMPPSRYIYFAYHILLNVGYGDTNEQSYLSFVFIIIMTLIACPLFIIMYQKFLTQLRTTTLSVTVNTFHEFSYMDSLFDRRDRILDDKQPSRTTISTKLFPGEF</sequence>
<dbReference type="InterPro" id="IPR011333">
    <property type="entry name" value="SKP1/BTB/POZ_sf"/>
</dbReference>
<proteinExistence type="predicted"/>
<evidence type="ECO:0000313" key="7">
    <source>
        <dbReference type="EMBL" id="CAF0727093.1"/>
    </source>
</evidence>
<dbReference type="PANTHER" id="PTHR12241">
    <property type="entry name" value="TUBULIN POLYGLUTAMYLASE"/>
    <property type="match status" value="1"/>
</dbReference>
<keyword evidence="5" id="KW-1133">Transmembrane helix</keyword>
<name>A0A813S1Z9_9BILA</name>
<organism evidence="8 11">
    <name type="scientific">Didymodactylos carnosus</name>
    <dbReference type="NCBI Taxonomy" id="1234261"/>
    <lineage>
        <taxon>Eukaryota</taxon>
        <taxon>Metazoa</taxon>
        <taxon>Spiralia</taxon>
        <taxon>Gnathifera</taxon>
        <taxon>Rotifera</taxon>
        <taxon>Eurotatoria</taxon>
        <taxon>Bdelloidea</taxon>
        <taxon>Philodinida</taxon>
        <taxon>Philodinidae</taxon>
        <taxon>Didymodactylos</taxon>
    </lineage>
</organism>
<evidence type="ECO:0000259" key="6">
    <source>
        <dbReference type="Pfam" id="PF02214"/>
    </source>
</evidence>
<evidence type="ECO:0000256" key="5">
    <source>
        <dbReference type="SAM" id="Phobius"/>
    </source>
</evidence>
<dbReference type="Proteomes" id="UP000681722">
    <property type="component" value="Unassembled WGS sequence"/>
</dbReference>
<feature type="compositionally biased region" description="Low complexity" evidence="4">
    <location>
        <begin position="939"/>
        <end position="965"/>
    </location>
</feature>
<accession>A0A813S1Z9</accession>
<evidence type="ECO:0000256" key="4">
    <source>
        <dbReference type="SAM" id="MobiDB-lite"/>
    </source>
</evidence>
<dbReference type="PANTHER" id="PTHR12241:SF147">
    <property type="entry name" value="TUBULIN POLYGLUTAMYLASE TTLL7"/>
    <property type="match status" value="1"/>
</dbReference>
<feature type="region of interest" description="Disordered" evidence="4">
    <location>
        <begin position="863"/>
        <end position="887"/>
    </location>
</feature>
<keyword evidence="3" id="KW-0067">ATP-binding</keyword>
<evidence type="ECO:0000313" key="11">
    <source>
        <dbReference type="Proteomes" id="UP000663829"/>
    </source>
</evidence>
<dbReference type="InterPro" id="IPR003131">
    <property type="entry name" value="T1-type_BTB"/>
</dbReference>
<keyword evidence="11" id="KW-1185">Reference proteome</keyword>
<feature type="region of interest" description="Disordered" evidence="4">
    <location>
        <begin position="901"/>
        <end position="925"/>
    </location>
</feature>
<dbReference type="Gene3D" id="3.30.710.10">
    <property type="entry name" value="Potassium Channel Kv1.1, Chain A"/>
    <property type="match status" value="1"/>
</dbReference>
<dbReference type="EMBL" id="CAJNOQ010000350">
    <property type="protein sequence ID" value="CAF0791082.1"/>
    <property type="molecule type" value="Genomic_DNA"/>
</dbReference>
<feature type="region of interest" description="Disordered" evidence="4">
    <location>
        <begin position="939"/>
        <end position="967"/>
    </location>
</feature>
<dbReference type="SUPFAM" id="SSF81324">
    <property type="entry name" value="Voltage-gated potassium channels"/>
    <property type="match status" value="1"/>
</dbReference>
<gene>
    <name evidence="8" type="ORF">GPM918_LOCUS3003</name>
    <name evidence="7" type="ORF">OVA965_LOCUS513</name>
    <name evidence="10" type="ORF">SRO942_LOCUS3003</name>
    <name evidence="9" type="ORF">TMI583_LOCUS513</name>
</gene>
<evidence type="ECO:0000313" key="10">
    <source>
        <dbReference type="EMBL" id="CAF3575306.1"/>
    </source>
</evidence>
<dbReference type="EMBL" id="CAJOBC010000350">
    <property type="protein sequence ID" value="CAF3575306.1"/>
    <property type="molecule type" value="Genomic_DNA"/>
</dbReference>
<keyword evidence="5" id="KW-0812">Transmembrane</keyword>
<protein>
    <recommendedName>
        <fullName evidence="6">Potassium channel tetramerisation-type BTB domain-containing protein</fullName>
    </recommendedName>
</protein>
<dbReference type="GO" id="GO:0036064">
    <property type="term" value="C:ciliary basal body"/>
    <property type="evidence" value="ECO:0007669"/>
    <property type="project" value="TreeGrafter"/>
</dbReference>
<feature type="region of interest" description="Disordered" evidence="4">
    <location>
        <begin position="118"/>
        <end position="137"/>
    </location>
</feature>
<dbReference type="Proteomes" id="UP000677228">
    <property type="component" value="Unassembled WGS sequence"/>
</dbReference>
<feature type="transmembrane region" description="Helical" evidence="5">
    <location>
        <begin position="1485"/>
        <end position="1504"/>
    </location>
</feature>
<feature type="compositionally biased region" description="Polar residues" evidence="4">
    <location>
        <begin position="39"/>
        <end position="56"/>
    </location>
</feature>
<dbReference type="Proteomes" id="UP000682733">
    <property type="component" value="Unassembled WGS sequence"/>
</dbReference>
<feature type="transmembrane region" description="Helical" evidence="5">
    <location>
        <begin position="1601"/>
        <end position="1623"/>
    </location>
</feature>
<feature type="transmembrane region" description="Helical" evidence="5">
    <location>
        <begin position="1666"/>
        <end position="1687"/>
    </location>
</feature>
<dbReference type="GO" id="GO:0051260">
    <property type="term" value="P:protein homooligomerization"/>
    <property type="evidence" value="ECO:0007669"/>
    <property type="project" value="InterPro"/>
</dbReference>
<dbReference type="GO" id="GO:0000226">
    <property type="term" value="P:microtubule cytoskeleton organization"/>
    <property type="evidence" value="ECO:0007669"/>
    <property type="project" value="TreeGrafter"/>
</dbReference>
<feature type="transmembrane region" description="Helical" evidence="5">
    <location>
        <begin position="1454"/>
        <end position="1473"/>
    </location>
</feature>
<dbReference type="OrthoDB" id="202825at2759"/>
<dbReference type="SUPFAM" id="SSF56059">
    <property type="entry name" value="Glutathione synthetase ATP-binding domain-like"/>
    <property type="match status" value="1"/>
</dbReference>
<dbReference type="PROSITE" id="PS51221">
    <property type="entry name" value="TTL"/>
    <property type="match status" value="1"/>
</dbReference>
<dbReference type="Gene3D" id="3.30.470.20">
    <property type="entry name" value="ATP-grasp fold, B domain"/>
    <property type="match status" value="1"/>
</dbReference>
<feature type="region of interest" description="Disordered" evidence="4">
    <location>
        <begin position="1096"/>
        <end position="1118"/>
    </location>
</feature>
<evidence type="ECO:0000313" key="8">
    <source>
        <dbReference type="EMBL" id="CAF0791082.1"/>
    </source>
</evidence>
<evidence type="ECO:0000313" key="9">
    <source>
        <dbReference type="EMBL" id="CAF3500963.1"/>
    </source>
</evidence>
<dbReference type="GO" id="GO:0070740">
    <property type="term" value="F:tubulin-glutamic acid ligase activity"/>
    <property type="evidence" value="ECO:0007669"/>
    <property type="project" value="TreeGrafter"/>
</dbReference>
<keyword evidence="5" id="KW-0472">Membrane</keyword>
<dbReference type="Pfam" id="PF02214">
    <property type="entry name" value="BTB_2"/>
    <property type="match status" value="1"/>
</dbReference>
<reference evidence="8" key="1">
    <citation type="submission" date="2021-02" db="EMBL/GenBank/DDBJ databases">
        <authorList>
            <person name="Nowell W R."/>
        </authorList>
    </citation>
    <scope>NUCLEOTIDE SEQUENCE</scope>
</reference>
<feature type="transmembrane region" description="Helical" evidence="5">
    <location>
        <begin position="1524"/>
        <end position="1552"/>
    </location>
</feature>
<dbReference type="EMBL" id="CAJNOK010000071">
    <property type="protein sequence ID" value="CAF0727093.1"/>
    <property type="molecule type" value="Genomic_DNA"/>
</dbReference>